<dbReference type="AlphaFoldDB" id="A0A556TMK8"/>
<organism evidence="1 2">
    <name type="scientific">Bagarius yarrelli</name>
    <name type="common">Goonch</name>
    <name type="synonym">Bagrus yarrelli</name>
    <dbReference type="NCBI Taxonomy" id="175774"/>
    <lineage>
        <taxon>Eukaryota</taxon>
        <taxon>Metazoa</taxon>
        <taxon>Chordata</taxon>
        <taxon>Craniata</taxon>
        <taxon>Vertebrata</taxon>
        <taxon>Euteleostomi</taxon>
        <taxon>Actinopterygii</taxon>
        <taxon>Neopterygii</taxon>
        <taxon>Teleostei</taxon>
        <taxon>Ostariophysi</taxon>
        <taxon>Siluriformes</taxon>
        <taxon>Sisoridae</taxon>
        <taxon>Sisorinae</taxon>
        <taxon>Bagarius</taxon>
    </lineage>
</organism>
<dbReference type="EMBL" id="VCAZ01000006">
    <property type="protein sequence ID" value="TSK22605.1"/>
    <property type="molecule type" value="Genomic_DNA"/>
</dbReference>
<protein>
    <submittedName>
        <fullName evidence="1">Uncharacterized protein</fullName>
    </submittedName>
</protein>
<name>A0A556TMK8_BAGYA</name>
<evidence type="ECO:0000313" key="2">
    <source>
        <dbReference type="Proteomes" id="UP000319801"/>
    </source>
</evidence>
<sequence>MQHIRRARGPSEELIDRTSAFPYVVIGENRLGRYRQRRETLDIVLGFLPQISGCCELSASARLTGNHVSFSAARNQHQLPATHYRRNSHRKAQRLRYSALSMPRSIGSMEVIGIIPLDSSFSHVKHDFLGCHEKVRVTYLLCQGYRIRVLARC</sequence>
<reference evidence="1 2" key="1">
    <citation type="journal article" date="2019" name="Genome Biol. Evol.">
        <title>Whole-Genome Sequencing of the Giant Devil Catfish, Bagarius yarrelli.</title>
        <authorList>
            <person name="Jiang W."/>
            <person name="Lv Y."/>
            <person name="Cheng L."/>
            <person name="Yang K."/>
            <person name="Chao B."/>
            <person name="Wang X."/>
            <person name="Li Y."/>
            <person name="Pan X."/>
            <person name="You X."/>
            <person name="Zhang Y."/>
            <person name="Yang J."/>
            <person name="Li J."/>
            <person name="Zhang X."/>
            <person name="Liu S."/>
            <person name="Sun C."/>
            <person name="Yang J."/>
            <person name="Shi Q."/>
        </authorList>
    </citation>
    <scope>NUCLEOTIDE SEQUENCE [LARGE SCALE GENOMIC DNA]</scope>
    <source>
        <strain evidence="1">JWS20170419001</strain>
        <tissue evidence="1">Muscle</tissue>
    </source>
</reference>
<evidence type="ECO:0000313" key="1">
    <source>
        <dbReference type="EMBL" id="TSK22605.1"/>
    </source>
</evidence>
<accession>A0A556TMK8</accession>
<comment type="caution">
    <text evidence="1">The sequence shown here is derived from an EMBL/GenBank/DDBJ whole genome shotgun (WGS) entry which is preliminary data.</text>
</comment>
<keyword evidence="2" id="KW-1185">Reference proteome</keyword>
<gene>
    <name evidence="1" type="ORF">Baya_1963</name>
</gene>
<dbReference type="Proteomes" id="UP000319801">
    <property type="component" value="Unassembled WGS sequence"/>
</dbReference>
<proteinExistence type="predicted"/>